<organism evidence="3 4">
    <name type="scientific">Ophiostoma piceae (strain UAMH 11346)</name>
    <name type="common">Sap stain fungus</name>
    <dbReference type="NCBI Taxonomy" id="1262450"/>
    <lineage>
        <taxon>Eukaryota</taxon>
        <taxon>Fungi</taxon>
        <taxon>Dikarya</taxon>
        <taxon>Ascomycota</taxon>
        <taxon>Pezizomycotina</taxon>
        <taxon>Sordariomycetes</taxon>
        <taxon>Sordariomycetidae</taxon>
        <taxon>Ophiostomatales</taxon>
        <taxon>Ophiostomataceae</taxon>
        <taxon>Ophiostoma</taxon>
    </lineage>
</organism>
<dbReference type="EMBL" id="KE148155">
    <property type="protein sequence ID" value="EPE05828.1"/>
    <property type="molecule type" value="Genomic_DNA"/>
</dbReference>
<dbReference type="STRING" id="1262450.S3CHL3"/>
<feature type="domain" description="Microbial-type PARG catalytic" evidence="2">
    <location>
        <begin position="154"/>
        <end position="254"/>
    </location>
</feature>
<dbReference type="PANTHER" id="PTHR35596:SF1">
    <property type="entry name" value="MICROBIAL-TYPE PARG CATALYTIC DOMAIN-CONTAINING PROTEIN"/>
    <property type="match status" value="1"/>
</dbReference>
<reference evidence="3 4" key="1">
    <citation type="journal article" date="2013" name="BMC Genomics">
        <title>The genome and transcriptome of the pine saprophyte Ophiostoma piceae, and a comparison with the bark beetle-associated pine pathogen Grosmannia clavigera.</title>
        <authorList>
            <person name="Haridas S."/>
            <person name="Wang Y."/>
            <person name="Lim L."/>
            <person name="Massoumi Alamouti S."/>
            <person name="Jackman S."/>
            <person name="Docking R."/>
            <person name="Robertson G."/>
            <person name="Birol I."/>
            <person name="Bohlmann J."/>
            <person name="Breuil C."/>
        </authorList>
    </citation>
    <scope>NUCLEOTIDE SEQUENCE [LARGE SCALE GENOMIC DNA]</scope>
    <source>
        <strain evidence="3 4">UAMH 11346</strain>
    </source>
</reference>
<feature type="region of interest" description="Disordered" evidence="1">
    <location>
        <begin position="1"/>
        <end position="112"/>
    </location>
</feature>
<feature type="compositionally biased region" description="Polar residues" evidence="1">
    <location>
        <begin position="31"/>
        <end position="54"/>
    </location>
</feature>
<sequence length="440" mass="48200">MLIMDERDRERPHGSRGGRGDRGGDGPSRHSQNAQRDSQSFRGSRGSITSYFTQSSRRQGSSSAGSSRGSSQGPRRPAQRSSSSGRRSDRDRDPRHSYIDVPRAAYPPGQRDALKADAQETLRMLPQILKQLGTQLQAEEVESLDPFSLPAISPSQRPRHTQPATIRVVNSDTLNAAIELLRWPTLVPLAPGTPRPLIVNFASHAKPGGGWLSGALAQEEAICYRSSLYLSIHESRYPMGREAILYSPYVLVVRSDRASGHNQLTFSVAPPLLPVISAVSVAAMRSPPLRAVTEHAAAVHEDAMTDAALVQQRPARRERIVFAYETDRFETKLKMRMTLRAAASRGHDQLVLGALGCGVFANPPEEVARCWLEVLQEPEFQVVTPAADGSPEIRYWWKDVVFAIYDGQAGQGGRTDIGAQGGGSRSNFGIFHEVLHGQMV</sequence>
<name>S3CHL3_OPHP1</name>
<dbReference type="InterPro" id="IPR019261">
    <property type="entry name" value="PARG_cat_microbial"/>
</dbReference>
<dbReference type="InterPro" id="IPR043472">
    <property type="entry name" value="Macro_dom-like"/>
</dbReference>
<dbReference type="AlphaFoldDB" id="S3CHL3"/>
<dbReference type="OrthoDB" id="9985428at2759"/>
<feature type="compositionally biased region" description="Basic and acidic residues" evidence="1">
    <location>
        <begin position="1"/>
        <end position="28"/>
    </location>
</feature>
<accession>S3CHL3</accession>
<feature type="compositionally biased region" description="Low complexity" evidence="1">
    <location>
        <begin position="55"/>
        <end position="85"/>
    </location>
</feature>
<feature type="compositionally biased region" description="Basic and acidic residues" evidence="1">
    <location>
        <begin position="86"/>
        <end position="98"/>
    </location>
</feature>
<dbReference type="OMA" id="GCGVYGN"/>
<gene>
    <name evidence="3" type="ORF">F503_08359</name>
</gene>
<proteinExistence type="predicted"/>
<dbReference type="Gene3D" id="3.40.220.10">
    <property type="entry name" value="Leucine Aminopeptidase, subunit E, domain 1"/>
    <property type="match status" value="1"/>
</dbReference>
<dbReference type="eggNOG" id="ENOG502S35J">
    <property type="taxonomic scope" value="Eukaryota"/>
</dbReference>
<dbReference type="SUPFAM" id="SSF52949">
    <property type="entry name" value="Macro domain-like"/>
    <property type="match status" value="1"/>
</dbReference>
<dbReference type="VEuPathDB" id="FungiDB:F503_08359"/>
<keyword evidence="4" id="KW-1185">Reference proteome</keyword>
<dbReference type="Pfam" id="PF10021">
    <property type="entry name" value="PARG_cat_microb"/>
    <property type="match status" value="1"/>
</dbReference>
<evidence type="ECO:0000313" key="3">
    <source>
        <dbReference type="EMBL" id="EPE05828.1"/>
    </source>
</evidence>
<dbReference type="PANTHER" id="PTHR35596">
    <property type="entry name" value="DUF2263 DOMAIN-CONTAINING PROTEIN"/>
    <property type="match status" value="1"/>
</dbReference>
<dbReference type="HOGENOM" id="CLU_024412_0_0_1"/>
<evidence type="ECO:0000259" key="2">
    <source>
        <dbReference type="Pfam" id="PF10021"/>
    </source>
</evidence>
<evidence type="ECO:0000256" key="1">
    <source>
        <dbReference type="SAM" id="MobiDB-lite"/>
    </source>
</evidence>
<evidence type="ECO:0000313" key="4">
    <source>
        <dbReference type="Proteomes" id="UP000016923"/>
    </source>
</evidence>
<protein>
    <recommendedName>
        <fullName evidence="2">Microbial-type PARG catalytic domain-containing protein</fullName>
    </recommendedName>
</protein>
<dbReference type="Proteomes" id="UP000016923">
    <property type="component" value="Unassembled WGS sequence"/>
</dbReference>